<dbReference type="AlphaFoldDB" id="A0AA89BAB7"/>
<evidence type="ECO:0008006" key="5">
    <source>
        <dbReference type="Google" id="ProtNLM"/>
    </source>
</evidence>
<protein>
    <recommendedName>
        <fullName evidence="5">Glycosyltransferase</fullName>
    </recommendedName>
</protein>
<reference evidence="3" key="1">
    <citation type="submission" date="2022-12" db="EMBL/GenBank/DDBJ databases">
        <title>Draft genome assemblies for two species of Escallonia (Escalloniales).</title>
        <authorList>
            <person name="Chanderbali A."/>
            <person name="Dervinis C."/>
            <person name="Anghel I."/>
            <person name="Soltis D."/>
            <person name="Soltis P."/>
            <person name="Zapata F."/>
        </authorList>
    </citation>
    <scope>NUCLEOTIDE SEQUENCE</scope>
    <source>
        <strain evidence="3">UCBG64.0493</strain>
        <tissue evidence="3">Leaf</tissue>
    </source>
</reference>
<dbReference type="PANTHER" id="PTHR48047:SF8">
    <property type="entry name" value="FLAVONOL 3-O-GLUCOSYLTRANSFERASE UGT89B1"/>
    <property type="match status" value="1"/>
</dbReference>
<dbReference type="EMBL" id="JAVXUP010000161">
    <property type="protein sequence ID" value="KAK3035984.1"/>
    <property type="molecule type" value="Genomic_DNA"/>
</dbReference>
<dbReference type="CDD" id="cd03784">
    <property type="entry name" value="GT1_Gtf-like"/>
    <property type="match status" value="1"/>
</dbReference>
<dbReference type="Proteomes" id="UP001188597">
    <property type="component" value="Unassembled WGS sequence"/>
</dbReference>
<dbReference type="PANTHER" id="PTHR48047">
    <property type="entry name" value="GLYCOSYLTRANSFERASE"/>
    <property type="match status" value="1"/>
</dbReference>
<dbReference type="Gene3D" id="3.40.50.2000">
    <property type="entry name" value="Glycogen Phosphorylase B"/>
    <property type="match status" value="2"/>
</dbReference>
<comment type="caution">
    <text evidence="3">The sequence shown here is derived from an EMBL/GenBank/DDBJ whole genome shotgun (WGS) entry which is preliminary data.</text>
</comment>
<dbReference type="GO" id="GO:0035251">
    <property type="term" value="F:UDP-glucosyltransferase activity"/>
    <property type="evidence" value="ECO:0007669"/>
    <property type="project" value="TreeGrafter"/>
</dbReference>
<sequence>MKAAENGVHVLMFPYPAQGHFIPLLDLTHQLVIRNVTATILVTPENLPILNPLLSRHPSIRTLVLPFPTHPSIPSGIENVQSLPPDGFRTMIPTLGELHNTIFEWFRNHASPPVAIISDMFLGWTQHLACRLGIRRIMFSPCGAMGVSVIYSLWRELPKRDDPNDENESVAFPKIPTSPVFPWWQLSPVYRSYVEGDPVSEFIKDGFHANMASWGLILNSFNEMERVYLDHLMAELGHDRVWAVGPLLPDGDDLSKVTERGGPTSASASEIFSWLDKCEDQSVLYVSFGSQSVLRNDQMEELALALEKSGCKFIWAAKEATKGHEEGAYGRIPPGFVGRVVGRGLILRGWVPQVPILSHRAVGASLNHCGWNSLLEGLVKGVPALAWPMGADNYTNATLMVDQLRVAIRGCEGAETVPNGDELARLVRALLSDGKETETRARVMELSEQASGATKQGGTSYSNLDELVQQLQNLPAQ</sequence>
<dbReference type="Pfam" id="PF00201">
    <property type="entry name" value="UDPGT"/>
    <property type="match status" value="1"/>
</dbReference>
<keyword evidence="4" id="KW-1185">Reference proteome</keyword>
<evidence type="ECO:0000256" key="1">
    <source>
        <dbReference type="ARBA" id="ARBA00009995"/>
    </source>
</evidence>
<dbReference type="SUPFAM" id="SSF53756">
    <property type="entry name" value="UDP-Glycosyltransferase/glycogen phosphorylase"/>
    <property type="match status" value="1"/>
</dbReference>
<gene>
    <name evidence="3" type="ORF">RJ639_031157</name>
</gene>
<accession>A0AA89BAB7</accession>
<evidence type="ECO:0000313" key="3">
    <source>
        <dbReference type="EMBL" id="KAK3035984.1"/>
    </source>
</evidence>
<evidence type="ECO:0000256" key="2">
    <source>
        <dbReference type="ARBA" id="ARBA00022679"/>
    </source>
</evidence>
<proteinExistence type="inferred from homology"/>
<dbReference type="FunFam" id="3.40.50.2000:FF:000143">
    <property type="entry name" value="UDP-glycosyltransferase 89B1"/>
    <property type="match status" value="1"/>
</dbReference>
<keyword evidence="2" id="KW-0808">Transferase</keyword>
<name>A0AA89BAB7_9ASTE</name>
<dbReference type="FunFam" id="3.40.50.2000:FF:000064">
    <property type="entry name" value="Glycosyltransferase"/>
    <property type="match status" value="1"/>
</dbReference>
<evidence type="ECO:0000313" key="4">
    <source>
        <dbReference type="Proteomes" id="UP001188597"/>
    </source>
</evidence>
<comment type="similarity">
    <text evidence="1">Belongs to the UDP-glycosyltransferase family.</text>
</comment>
<dbReference type="InterPro" id="IPR002213">
    <property type="entry name" value="UDP_glucos_trans"/>
</dbReference>
<organism evidence="3 4">
    <name type="scientific">Escallonia herrerae</name>
    <dbReference type="NCBI Taxonomy" id="1293975"/>
    <lineage>
        <taxon>Eukaryota</taxon>
        <taxon>Viridiplantae</taxon>
        <taxon>Streptophyta</taxon>
        <taxon>Embryophyta</taxon>
        <taxon>Tracheophyta</taxon>
        <taxon>Spermatophyta</taxon>
        <taxon>Magnoliopsida</taxon>
        <taxon>eudicotyledons</taxon>
        <taxon>Gunneridae</taxon>
        <taxon>Pentapetalae</taxon>
        <taxon>asterids</taxon>
        <taxon>campanulids</taxon>
        <taxon>Escalloniales</taxon>
        <taxon>Escalloniaceae</taxon>
        <taxon>Escallonia</taxon>
    </lineage>
</organism>